<dbReference type="Gene3D" id="3.90.1300.10">
    <property type="entry name" value="Amidase signature (AS) domain"/>
    <property type="match status" value="1"/>
</dbReference>
<keyword evidence="1" id="KW-0732">Signal</keyword>
<accession>A0A8K0WJY3</accession>
<dbReference type="InterPro" id="IPR036928">
    <property type="entry name" value="AS_sf"/>
</dbReference>
<evidence type="ECO:0000259" key="2">
    <source>
        <dbReference type="Pfam" id="PF01425"/>
    </source>
</evidence>
<feature type="domain" description="Amidase" evidence="2">
    <location>
        <begin position="55"/>
        <end position="448"/>
    </location>
</feature>
<dbReference type="Proteomes" id="UP000813444">
    <property type="component" value="Unassembled WGS sequence"/>
</dbReference>
<evidence type="ECO:0000313" key="3">
    <source>
        <dbReference type="EMBL" id="KAH7303438.1"/>
    </source>
</evidence>
<feature type="chain" id="PRO_5035438864" evidence="1">
    <location>
        <begin position="24"/>
        <end position="537"/>
    </location>
</feature>
<gene>
    <name evidence="3" type="ORF">B0I35DRAFT_455171</name>
</gene>
<dbReference type="SUPFAM" id="SSF75304">
    <property type="entry name" value="Amidase signature (AS) enzymes"/>
    <property type="match status" value="1"/>
</dbReference>
<proteinExistence type="predicted"/>
<evidence type="ECO:0000313" key="4">
    <source>
        <dbReference type="Proteomes" id="UP000813444"/>
    </source>
</evidence>
<organism evidence="3 4">
    <name type="scientific">Stachybotrys elegans</name>
    <dbReference type="NCBI Taxonomy" id="80388"/>
    <lineage>
        <taxon>Eukaryota</taxon>
        <taxon>Fungi</taxon>
        <taxon>Dikarya</taxon>
        <taxon>Ascomycota</taxon>
        <taxon>Pezizomycotina</taxon>
        <taxon>Sordariomycetes</taxon>
        <taxon>Hypocreomycetidae</taxon>
        <taxon>Hypocreales</taxon>
        <taxon>Stachybotryaceae</taxon>
        <taxon>Stachybotrys</taxon>
    </lineage>
</organism>
<dbReference type="Pfam" id="PF01425">
    <property type="entry name" value="Amidase"/>
    <property type="match status" value="1"/>
</dbReference>
<keyword evidence="4" id="KW-1185">Reference proteome</keyword>
<dbReference type="AlphaFoldDB" id="A0A8K0WJY3"/>
<comment type="caution">
    <text evidence="3">The sequence shown here is derived from an EMBL/GenBank/DDBJ whole genome shotgun (WGS) entry which is preliminary data.</text>
</comment>
<sequence>MIIPRVAFAALVVWLGWTGEGFCATVNGQEFPSLINVTIDELQEGLESGLFTSVDLVKTYIARISEVNDEFNAVIEINPDAVDIAGELDARRANGSTYGPMHGIPILIKDNIATNDGMNNTAGSFALLGAKVPQDSFVAQKLREAGAIILGKSNLSQWANFRSTNSSNGWSANGGQVKGAYYPNMDPSGSSSGSGVASALGLALASLGTETSGSIISPAIRSNLVGIKPTVGLTSRHLVIPISEHQDTVGPMARTVKDAAVILQSIAGKDLNDNYTHVIPNDGQIPDYVAACDPNALKKARIGVPFNILAPITDAEMLGYLEAVDLMFSEGAEIVDANFSIPNPVTSGTILQADFTTNLAQYFDQLTHNPNNITNLEDLREFTATFSEEEYPDRNTAIWDSSIALGFNNSDIRFWEAYQQDYMTLGEGGILGAVNRTGVDAIVMPASWSAGRAALVGSPIITVPFGFWPADTPVQTNSRGLVTRGPNFPFGVAFLGGLWSEEKLISLAYAFEQKTMARTRLQPYRVPQVELGDVLGF</sequence>
<dbReference type="OrthoDB" id="566138at2759"/>
<dbReference type="PANTHER" id="PTHR42678:SF34">
    <property type="entry name" value="OS04G0183300 PROTEIN"/>
    <property type="match status" value="1"/>
</dbReference>
<feature type="signal peptide" evidence="1">
    <location>
        <begin position="1"/>
        <end position="23"/>
    </location>
</feature>
<name>A0A8K0WJY3_9HYPO</name>
<dbReference type="PANTHER" id="PTHR42678">
    <property type="entry name" value="AMIDASE"/>
    <property type="match status" value="1"/>
</dbReference>
<dbReference type="EMBL" id="JAGPNK010000033">
    <property type="protein sequence ID" value="KAH7303438.1"/>
    <property type="molecule type" value="Genomic_DNA"/>
</dbReference>
<reference evidence="3" key="1">
    <citation type="journal article" date="2021" name="Nat. Commun.">
        <title>Genetic determinants of endophytism in the Arabidopsis root mycobiome.</title>
        <authorList>
            <person name="Mesny F."/>
            <person name="Miyauchi S."/>
            <person name="Thiergart T."/>
            <person name="Pickel B."/>
            <person name="Atanasova L."/>
            <person name="Karlsson M."/>
            <person name="Huettel B."/>
            <person name="Barry K.W."/>
            <person name="Haridas S."/>
            <person name="Chen C."/>
            <person name="Bauer D."/>
            <person name="Andreopoulos W."/>
            <person name="Pangilinan J."/>
            <person name="LaButti K."/>
            <person name="Riley R."/>
            <person name="Lipzen A."/>
            <person name="Clum A."/>
            <person name="Drula E."/>
            <person name="Henrissat B."/>
            <person name="Kohler A."/>
            <person name="Grigoriev I.V."/>
            <person name="Martin F.M."/>
            <person name="Hacquard S."/>
        </authorList>
    </citation>
    <scope>NUCLEOTIDE SEQUENCE</scope>
    <source>
        <strain evidence="3">MPI-CAGE-CH-0235</strain>
    </source>
</reference>
<dbReference type="InterPro" id="IPR023631">
    <property type="entry name" value="Amidase_dom"/>
</dbReference>
<protein>
    <submittedName>
        <fullName evidence="3">Amidase signature domain-containing protein</fullName>
    </submittedName>
</protein>
<evidence type="ECO:0000256" key="1">
    <source>
        <dbReference type="SAM" id="SignalP"/>
    </source>
</evidence>